<dbReference type="GO" id="GO:0016829">
    <property type="term" value="F:lyase activity"/>
    <property type="evidence" value="ECO:0007669"/>
    <property type="project" value="InterPro"/>
</dbReference>
<sequence>MKNRKIKWNFKVHIGISLLIVIFFQSFEKFFNAERHAASIGIIGGADGPTAIFVTGKITGQLLLEIFLKIFLFILLLMLYKPVKLFLEEKNP</sequence>
<evidence type="ECO:0000256" key="1">
    <source>
        <dbReference type="SAM" id="Phobius"/>
    </source>
</evidence>
<keyword evidence="3" id="KW-1185">Reference proteome</keyword>
<name>A0A1D8GHV1_9FIRM</name>
<dbReference type="GO" id="GO:0006814">
    <property type="term" value="P:sodium ion transport"/>
    <property type="evidence" value="ECO:0007669"/>
    <property type="project" value="InterPro"/>
</dbReference>
<accession>A0A1D8GHV1</accession>
<dbReference type="RefSeq" id="WP_069977258.1">
    <property type="nucleotide sequence ID" value="NZ_CP017269.1"/>
</dbReference>
<proteinExistence type="predicted"/>
<gene>
    <name evidence="2" type="ORF">Gferi_13335</name>
</gene>
<dbReference type="KEGG" id="gfe:Gferi_13335"/>
<reference evidence="2 3" key="1">
    <citation type="submission" date="2016-09" db="EMBL/GenBank/DDBJ databases">
        <title>Genomic analysis reveals versatility of anaerobic energy metabolism of Geosporobacter ferrireducens IRF9 of phylum Firmicutes.</title>
        <authorList>
            <person name="Kim S.-J."/>
        </authorList>
    </citation>
    <scope>NUCLEOTIDE SEQUENCE [LARGE SCALE GENOMIC DNA]</scope>
    <source>
        <strain evidence="2 3">IRF9</strain>
    </source>
</reference>
<dbReference type="Proteomes" id="UP000095743">
    <property type="component" value="Chromosome"/>
</dbReference>
<evidence type="ECO:0000313" key="3">
    <source>
        <dbReference type="Proteomes" id="UP000095743"/>
    </source>
</evidence>
<feature type="transmembrane region" description="Helical" evidence="1">
    <location>
        <begin position="12"/>
        <end position="31"/>
    </location>
</feature>
<keyword evidence="1" id="KW-0812">Transmembrane</keyword>
<organism evidence="2 3">
    <name type="scientific">Geosporobacter ferrireducens</name>
    <dbReference type="NCBI Taxonomy" id="1424294"/>
    <lineage>
        <taxon>Bacteria</taxon>
        <taxon>Bacillati</taxon>
        <taxon>Bacillota</taxon>
        <taxon>Clostridia</taxon>
        <taxon>Peptostreptococcales</taxon>
        <taxon>Thermotaleaceae</taxon>
        <taxon>Geosporobacter</taxon>
    </lineage>
</organism>
<dbReference type="InterPro" id="IPR005661">
    <property type="entry name" value="OadB_MmdB"/>
</dbReference>
<protein>
    <submittedName>
        <fullName evidence="2">Uncharacterized protein</fullName>
    </submittedName>
</protein>
<keyword evidence="1" id="KW-0472">Membrane</keyword>
<dbReference type="STRING" id="1424294.Gferi_13335"/>
<dbReference type="Pfam" id="PF03977">
    <property type="entry name" value="OAD_beta"/>
    <property type="match status" value="1"/>
</dbReference>
<dbReference type="AlphaFoldDB" id="A0A1D8GHV1"/>
<feature type="transmembrane region" description="Helical" evidence="1">
    <location>
        <begin position="62"/>
        <end position="80"/>
    </location>
</feature>
<dbReference type="EMBL" id="CP017269">
    <property type="protein sequence ID" value="AOT70472.1"/>
    <property type="molecule type" value="Genomic_DNA"/>
</dbReference>
<evidence type="ECO:0000313" key="2">
    <source>
        <dbReference type="EMBL" id="AOT70472.1"/>
    </source>
</evidence>
<keyword evidence="1" id="KW-1133">Transmembrane helix</keyword>